<evidence type="ECO:0000313" key="3">
    <source>
        <dbReference type="Proteomes" id="UP000076408"/>
    </source>
</evidence>
<dbReference type="VEuPathDB" id="VectorBase:ASTE011754"/>
<dbReference type="InterPro" id="IPR001878">
    <property type="entry name" value="Znf_CCHC"/>
</dbReference>
<sequence length="163" mass="18103">MSKDPRSGEPRVVEDTDHSDHPGNVEEGLGGDRLGPYHAALAVTLYAEQITTVKSSCGTLVAFFGFPEAVVQKRHVVGFSRCCRMKKMEVKRQCYRCYEYGHIASHCHGKDRSSRCHRCEDTKAHRIVRQGAEMPQLQGPGSNRTLVWTAPVPPSRGCSNFTA</sequence>
<dbReference type="AlphaFoldDB" id="A0A182YRK9"/>
<dbReference type="GO" id="GO:0008270">
    <property type="term" value="F:zinc ion binding"/>
    <property type="evidence" value="ECO:0007669"/>
    <property type="project" value="InterPro"/>
</dbReference>
<organism evidence="2 3">
    <name type="scientific">Anopheles stephensi</name>
    <name type="common">Indo-Pakistan malaria mosquito</name>
    <dbReference type="NCBI Taxonomy" id="30069"/>
    <lineage>
        <taxon>Eukaryota</taxon>
        <taxon>Metazoa</taxon>
        <taxon>Ecdysozoa</taxon>
        <taxon>Arthropoda</taxon>
        <taxon>Hexapoda</taxon>
        <taxon>Insecta</taxon>
        <taxon>Pterygota</taxon>
        <taxon>Neoptera</taxon>
        <taxon>Endopterygota</taxon>
        <taxon>Diptera</taxon>
        <taxon>Nematocera</taxon>
        <taxon>Culicoidea</taxon>
        <taxon>Culicidae</taxon>
        <taxon>Anophelinae</taxon>
        <taxon>Anopheles</taxon>
    </lineage>
</organism>
<dbReference type="GO" id="GO:0003676">
    <property type="term" value="F:nucleic acid binding"/>
    <property type="evidence" value="ECO:0007669"/>
    <property type="project" value="InterPro"/>
</dbReference>
<reference evidence="2" key="2">
    <citation type="submission" date="2020-05" db="UniProtKB">
        <authorList>
            <consortium name="EnsemblMetazoa"/>
        </authorList>
    </citation>
    <scope>IDENTIFICATION</scope>
    <source>
        <strain evidence="2">Indian</strain>
    </source>
</reference>
<dbReference type="EnsemblMetazoa" id="ASTEI11095-RA">
    <property type="protein sequence ID" value="ASTEI11095-PA"/>
    <property type="gene ID" value="ASTEI11095"/>
</dbReference>
<accession>A0A182YRK9</accession>
<dbReference type="VEuPathDB" id="VectorBase:ASTEI20_030961"/>
<name>A0A182YRK9_ANOST</name>
<dbReference type="PROSITE" id="PS50158">
    <property type="entry name" value="ZF_CCHC"/>
    <property type="match status" value="1"/>
</dbReference>
<reference evidence="3" key="1">
    <citation type="journal article" date="2014" name="Genome Biol.">
        <title>Genome analysis of a major urban malaria vector mosquito, Anopheles stephensi.</title>
        <authorList>
            <person name="Jiang X."/>
            <person name="Peery A."/>
            <person name="Hall A.B."/>
            <person name="Sharma A."/>
            <person name="Chen X.G."/>
            <person name="Waterhouse R.M."/>
            <person name="Komissarov A."/>
            <person name="Riehle M.M."/>
            <person name="Shouche Y."/>
            <person name="Sharakhova M.V."/>
            <person name="Lawson D."/>
            <person name="Pakpour N."/>
            <person name="Arensburger P."/>
            <person name="Davidson V.L."/>
            <person name="Eiglmeier K."/>
            <person name="Emrich S."/>
            <person name="George P."/>
            <person name="Kennedy R.C."/>
            <person name="Mane S.P."/>
            <person name="Maslen G."/>
            <person name="Oringanje C."/>
            <person name="Qi Y."/>
            <person name="Settlage R."/>
            <person name="Tojo M."/>
            <person name="Tubio J.M."/>
            <person name="Unger M.F."/>
            <person name="Wang B."/>
            <person name="Vernick K.D."/>
            <person name="Ribeiro J.M."/>
            <person name="James A.A."/>
            <person name="Michel K."/>
            <person name="Riehle M.A."/>
            <person name="Luckhart S."/>
            <person name="Sharakhov I.V."/>
            <person name="Tu Z."/>
        </authorList>
    </citation>
    <scope>NUCLEOTIDE SEQUENCE [LARGE SCALE GENOMIC DNA]</scope>
    <source>
        <strain evidence="3">Indian</strain>
    </source>
</reference>
<dbReference type="Proteomes" id="UP000076408">
    <property type="component" value="Unassembled WGS sequence"/>
</dbReference>
<evidence type="ECO:0000256" key="1">
    <source>
        <dbReference type="SAM" id="MobiDB-lite"/>
    </source>
</evidence>
<protein>
    <submittedName>
        <fullName evidence="2">Uncharacterized protein</fullName>
    </submittedName>
</protein>
<keyword evidence="3" id="KW-1185">Reference proteome</keyword>
<dbReference type="STRING" id="30069.A0A182YRK9"/>
<evidence type="ECO:0000313" key="2">
    <source>
        <dbReference type="EnsemblMetazoa" id="ASTEI11095-PA"/>
    </source>
</evidence>
<feature type="region of interest" description="Disordered" evidence="1">
    <location>
        <begin position="1"/>
        <end position="31"/>
    </location>
</feature>
<dbReference type="VEuPathDB" id="VectorBase:ASTEI11095"/>
<feature type="compositionally biased region" description="Basic and acidic residues" evidence="1">
    <location>
        <begin position="1"/>
        <end position="24"/>
    </location>
</feature>
<proteinExistence type="predicted"/>